<evidence type="ECO:0000256" key="13">
    <source>
        <dbReference type="ARBA" id="ARBA00044502"/>
    </source>
</evidence>
<evidence type="ECO:0000256" key="15">
    <source>
        <dbReference type="ARBA" id="ARBA00047174"/>
    </source>
</evidence>
<comment type="subcellular location">
    <subcellularLocation>
        <location evidence="2">Secreted</location>
    </subcellularLocation>
</comment>
<organism evidence="18 19">
    <name type="scientific">Colletotrichum zoysiae</name>
    <dbReference type="NCBI Taxonomy" id="1216348"/>
    <lineage>
        <taxon>Eukaryota</taxon>
        <taxon>Fungi</taxon>
        <taxon>Dikarya</taxon>
        <taxon>Ascomycota</taxon>
        <taxon>Pezizomycotina</taxon>
        <taxon>Sordariomycetes</taxon>
        <taxon>Hypocreomycetidae</taxon>
        <taxon>Glomerellales</taxon>
        <taxon>Glomerellaceae</taxon>
        <taxon>Colletotrichum</taxon>
        <taxon>Colletotrichum graminicola species complex</taxon>
    </lineage>
</organism>
<keyword evidence="6" id="KW-0136">Cellulose degradation</keyword>
<keyword evidence="4" id="KW-0479">Metal-binding</keyword>
<evidence type="ECO:0000256" key="11">
    <source>
        <dbReference type="ARBA" id="ARBA00023277"/>
    </source>
</evidence>
<keyword evidence="11" id="KW-0119">Carbohydrate metabolism</keyword>
<comment type="similarity">
    <text evidence="13">Belongs to the polysaccharide monooxygenase AA9 family.</text>
</comment>
<evidence type="ECO:0000256" key="10">
    <source>
        <dbReference type="ARBA" id="ARBA00023157"/>
    </source>
</evidence>
<keyword evidence="12" id="KW-0624">Polysaccharide degradation</keyword>
<dbReference type="GO" id="GO:0004497">
    <property type="term" value="F:monooxygenase activity"/>
    <property type="evidence" value="ECO:0007669"/>
    <property type="project" value="UniProtKB-KW"/>
</dbReference>
<evidence type="ECO:0000256" key="6">
    <source>
        <dbReference type="ARBA" id="ARBA00023001"/>
    </source>
</evidence>
<evidence type="ECO:0000256" key="16">
    <source>
        <dbReference type="SAM" id="SignalP"/>
    </source>
</evidence>
<feature type="signal peptide" evidence="16">
    <location>
        <begin position="1"/>
        <end position="19"/>
    </location>
</feature>
<feature type="chain" id="PRO_5041947086" description="lytic cellulose monooxygenase (C4-dehydrogenating)" evidence="16">
    <location>
        <begin position="20"/>
        <end position="231"/>
    </location>
</feature>
<evidence type="ECO:0000256" key="8">
    <source>
        <dbReference type="ARBA" id="ARBA00023008"/>
    </source>
</evidence>
<protein>
    <recommendedName>
        <fullName evidence="15">lytic cellulose monooxygenase (C4-dehydrogenating)</fullName>
        <ecNumber evidence="15">1.14.99.56</ecNumber>
    </recommendedName>
</protein>
<name>A0AAD9M6P8_9PEZI</name>
<gene>
    <name evidence="18" type="ORF">LX32DRAFT_550162</name>
</gene>
<keyword evidence="10" id="KW-1015">Disulfide bond</keyword>
<evidence type="ECO:0000256" key="9">
    <source>
        <dbReference type="ARBA" id="ARBA00023033"/>
    </source>
</evidence>
<sequence length="231" mass="24335">MRPAAVLAAAAAIVPQTIAHWVYPSLIVNGEVTGKWEFVREGKTYNSPVQDITSNDMVCNTGGNDADVLAKTKTKAVKAGDELGFTIETSVIHPGPLAVYMSKAPASGVASYKGDGGWFKVYELTTKDINAGGLQWAAEGITNFTFNLPKELPTDEYLLRVEHISLHQAGSKGGAQFYISCAQLSVTGDAAASGTPGPTVKFPGAYTGNEPGILINLYWPVPTSYDAPGPA</sequence>
<evidence type="ECO:0000259" key="17">
    <source>
        <dbReference type="Pfam" id="PF03443"/>
    </source>
</evidence>
<comment type="catalytic activity">
    <reaction evidence="14">
        <text>[(1-&gt;4)-beta-D-glucosyl]n+m + reduced acceptor + O2 = 4-dehydro-beta-D-glucosyl-[(1-&gt;4)-beta-D-glucosyl]n-1 + [(1-&gt;4)-beta-D-glucosyl]m + acceptor + H2O.</text>
        <dbReference type="EC" id="1.14.99.56"/>
    </reaction>
</comment>
<dbReference type="Gene3D" id="2.70.50.70">
    <property type="match status" value="1"/>
</dbReference>
<dbReference type="PANTHER" id="PTHR33353:SF10">
    <property type="entry name" value="ENDO-BETA-1,4-GLUCANASE D"/>
    <property type="match status" value="1"/>
</dbReference>
<keyword evidence="8" id="KW-0186">Copper</keyword>
<evidence type="ECO:0000313" key="19">
    <source>
        <dbReference type="Proteomes" id="UP001232148"/>
    </source>
</evidence>
<evidence type="ECO:0000256" key="12">
    <source>
        <dbReference type="ARBA" id="ARBA00023326"/>
    </source>
</evidence>
<evidence type="ECO:0000256" key="14">
    <source>
        <dbReference type="ARBA" id="ARBA00045077"/>
    </source>
</evidence>
<keyword evidence="5 16" id="KW-0732">Signal</keyword>
<evidence type="ECO:0000256" key="2">
    <source>
        <dbReference type="ARBA" id="ARBA00004613"/>
    </source>
</evidence>
<accession>A0AAD9M6P8</accession>
<reference evidence="18" key="1">
    <citation type="submission" date="2021-06" db="EMBL/GenBank/DDBJ databases">
        <title>Comparative genomics, transcriptomics and evolutionary studies reveal genomic signatures of adaptation to plant cell wall in hemibiotrophic fungi.</title>
        <authorList>
            <consortium name="DOE Joint Genome Institute"/>
            <person name="Baroncelli R."/>
            <person name="Diaz J.F."/>
            <person name="Benocci T."/>
            <person name="Peng M."/>
            <person name="Battaglia E."/>
            <person name="Haridas S."/>
            <person name="Andreopoulos W."/>
            <person name="Labutti K."/>
            <person name="Pangilinan J."/>
            <person name="Floch G.L."/>
            <person name="Makela M.R."/>
            <person name="Henrissat B."/>
            <person name="Grigoriev I.V."/>
            <person name="Crouch J.A."/>
            <person name="De Vries R.P."/>
            <person name="Sukno S.A."/>
            <person name="Thon M.R."/>
        </authorList>
    </citation>
    <scope>NUCLEOTIDE SEQUENCE</scope>
    <source>
        <strain evidence="18">MAFF235873</strain>
    </source>
</reference>
<evidence type="ECO:0000256" key="7">
    <source>
        <dbReference type="ARBA" id="ARBA00023002"/>
    </source>
</evidence>
<dbReference type="GO" id="GO:0030245">
    <property type="term" value="P:cellulose catabolic process"/>
    <property type="evidence" value="ECO:0007669"/>
    <property type="project" value="UniProtKB-KW"/>
</dbReference>
<evidence type="ECO:0000256" key="3">
    <source>
        <dbReference type="ARBA" id="ARBA00022525"/>
    </source>
</evidence>
<evidence type="ECO:0000256" key="5">
    <source>
        <dbReference type="ARBA" id="ARBA00022729"/>
    </source>
</evidence>
<dbReference type="GO" id="GO:0005576">
    <property type="term" value="C:extracellular region"/>
    <property type="evidence" value="ECO:0007669"/>
    <property type="project" value="UniProtKB-SubCell"/>
</dbReference>
<evidence type="ECO:0000256" key="1">
    <source>
        <dbReference type="ARBA" id="ARBA00001973"/>
    </source>
</evidence>
<proteinExistence type="inferred from homology"/>
<dbReference type="GO" id="GO:0016787">
    <property type="term" value="F:hydrolase activity"/>
    <property type="evidence" value="ECO:0007669"/>
    <property type="project" value="UniProtKB-KW"/>
</dbReference>
<dbReference type="GO" id="GO:0046872">
    <property type="term" value="F:metal ion binding"/>
    <property type="evidence" value="ECO:0007669"/>
    <property type="project" value="UniProtKB-KW"/>
</dbReference>
<dbReference type="Pfam" id="PF03443">
    <property type="entry name" value="AA9"/>
    <property type="match status" value="1"/>
</dbReference>
<keyword evidence="9" id="KW-0503">Monooxygenase</keyword>
<evidence type="ECO:0000256" key="4">
    <source>
        <dbReference type="ARBA" id="ARBA00022723"/>
    </source>
</evidence>
<comment type="caution">
    <text evidence="18">The sequence shown here is derived from an EMBL/GenBank/DDBJ whole genome shotgun (WGS) entry which is preliminary data.</text>
</comment>
<evidence type="ECO:0000313" key="18">
    <source>
        <dbReference type="EMBL" id="KAK2035444.1"/>
    </source>
</evidence>
<comment type="cofactor">
    <cofactor evidence="1">
        <name>Cu(2+)</name>
        <dbReference type="ChEBI" id="CHEBI:29036"/>
    </cofactor>
</comment>
<keyword evidence="19" id="KW-1185">Reference proteome</keyword>
<dbReference type="EC" id="1.14.99.56" evidence="15"/>
<dbReference type="EMBL" id="MU842808">
    <property type="protein sequence ID" value="KAK2035444.1"/>
    <property type="molecule type" value="Genomic_DNA"/>
</dbReference>
<feature type="non-terminal residue" evidence="18">
    <location>
        <position position="231"/>
    </location>
</feature>
<dbReference type="Proteomes" id="UP001232148">
    <property type="component" value="Unassembled WGS sequence"/>
</dbReference>
<dbReference type="PANTHER" id="PTHR33353">
    <property type="entry name" value="PUTATIVE (AFU_ORTHOLOGUE AFUA_1G12560)-RELATED"/>
    <property type="match status" value="1"/>
</dbReference>
<dbReference type="CDD" id="cd21175">
    <property type="entry name" value="LPMO_AA9"/>
    <property type="match status" value="1"/>
</dbReference>
<feature type="domain" description="Auxiliary Activity family 9 catalytic" evidence="17">
    <location>
        <begin position="20"/>
        <end position="225"/>
    </location>
</feature>
<keyword evidence="7" id="KW-0560">Oxidoreductase</keyword>
<dbReference type="InterPro" id="IPR049892">
    <property type="entry name" value="AA9"/>
</dbReference>
<dbReference type="InterPro" id="IPR005103">
    <property type="entry name" value="AA9_LPMO"/>
</dbReference>
<keyword evidence="3" id="KW-0964">Secreted</keyword>
<dbReference type="AlphaFoldDB" id="A0AAD9M6P8"/>
<keyword evidence="18" id="KW-0378">Hydrolase</keyword>